<reference evidence="1 2" key="2">
    <citation type="journal article" date="2022" name="Mol. Ecol. Resour.">
        <title>The genomes of chicory, endive, great burdock and yacon provide insights into Asteraceae paleo-polyploidization history and plant inulin production.</title>
        <authorList>
            <person name="Fan W."/>
            <person name="Wang S."/>
            <person name="Wang H."/>
            <person name="Wang A."/>
            <person name="Jiang F."/>
            <person name="Liu H."/>
            <person name="Zhao H."/>
            <person name="Xu D."/>
            <person name="Zhang Y."/>
        </authorList>
    </citation>
    <scope>NUCLEOTIDE SEQUENCE [LARGE SCALE GENOMIC DNA]</scope>
    <source>
        <strain evidence="2">cv. Punajuju</strain>
        <tissue evidence="1">Leaves</tissue>
    </source>
</reference>
<name>A0ACB9AKJ3_CICIN</name>
<sequence>MESSSIPRRHAQQNVEDEMDLNDESMESEDESFGNLSLDYEKEEIEVKTLESCNDPFLTKLCKKLTEFQEVFNHEINEELSFNKPKLADDDKIEVGVEF</sequence>
<reference evidence="2" key="1">
    <citation type="journal article" date="2022" name="Mol. Ecol. Resour.">
        <title>The genomes of chicory, endive, great burdock and yacon provide insights into Asteraceae palaeo-polyploidization history and plant inulin production.</title>
        <authorList>
            <person name="Fan W."/>
            <person name="Wang S."/>
            <person name="Wang H."/>
            <person name="Wang A."/>
            <person name="Jiang F."/>
            <person name="Liu H."/>
            <person name="Zhao H."/>
            <person name="Xu D."/>
            <person name="Zhang Y."/>
        </authorList>
    </citation>
    <scope>NUCLEOTIDE SEQUENCE [LARGE SCALE GENOMIC DNA]</scope>
    <source>
        <strain evidence="2">cv. Punajuju</strain>
    </source>
</reference>
<dbReference type="Proteomes" id="UP001055811">
    <property type="component" value="Linkage Group LG07"/>
</dbReference>
<protein>
    <submittedName>
        <fullName evidence="1">Uncharacterized protein</fullName>
    </submittedName>
</protein>
<keyword evidence="2" id="KW-1185">Reference proteome</keyword>
<organism evidence="1 2">
    <name type="scientific">Cichorium intybus</name>
    <name type="common">Chicory</name>
    <dbReference type="NCBI Taxonomy" id="13427"/>
    <lineage>
        <taxon>Eukaryota</taxon>
        <taxon>Viridiplantae</taxon>
        <taxon>Streptophyta</taxon>
        <taxon>Embryophyta</taxon>
        <taxon>Tracheophyta</taxon>
        <taxon>Spermatophyta</taxon>
        <taxon>Magnoliopsida</taxon>
        <taxon>eudicotyledons</taxon>
        <taxon>Gunneridae</taxon>
        <taxon>Pentapetalae</taxon>
        <taxon>asterids</taxon>
        <taxon>campanulids</taxon>
        <taxon>Asterales</taxon>
        <taxon>Asteraceae</taxon>
        <taxon>Cichorioideae</taxon>
        <taxon>Cichorieae</taxon>
        <taxon>Cichoriinae</taxon>
        <taxon>Cichorium</taxon>
    </lineage>
</organism>
<evidence type="ECO:0000313" key="2">
    <source>
        <dbReference type="Proteomes" id="UP001055811"/>
    </source>
</evidence>
<accession>A0ACB9AKJ3</accession>
<dbReference type="EMBL" id="CM042015">
    <property type="protein sequence ID" value="KAI3710266.1"/>
    <property type="molecule type" value="Genomic_DNA"/>
</dbReference>
<evidence type="ECO:0000313" key="1">
    <source>
        <dbReference type="EMBL" id="KAI3710266.1"/>
    </source>
</evidence>
<gene>
    <name evidence="1" type="ORF">L2E82_40044</name>
</gene>
<proteinExistence type="predicted"/>
<comment type="caution">
    <text evidence="1">The sequence shown here is derived from an EMBL/GenBank/DDBJ whole genome shotgun (WGS) entry which is preliminary data.</text>
</comment>